<feature type="transmembrane region" description="Helical" evidence="1">
    <location>
        <begin position="123"/>
        <end position="149"/>
    </location>
</feature>
<proteinExistence type="predicted"/>
<comment type="caution">
    <text evidence="2">The sequence shown here is derived from an EMBL/GenBank/DDBJ whole genome shotgun (WGS) entry which is preliminary data.</text>
</comment>
<gene>
    <name evidence="2" type="ORF">HGK34_13300</name>
</gene>
<protein>
    <submittedName>
        <fullName evidence="2">ABC transporter permease</fullName>
    </submittedName>
</protein>
<name>A0ABS1LM80_9MICO</name>
<keyword evidence="1" id="KW-1133">Transmembrane helix</keyword>
<keyword evidence="1" id="KW-0812">Transmembrane</keyword>
<evidence type="ECO:0000313" key="3">
    <source>
        <dbReference type="Proteomes" id="UP000675409"/>
    </source>
</evidence>
<evidence type="ECO:0000256" key="1">
    <source>
        <dbReference type="SAM" id="Phobius"/>
    </source>
</evidence>
<feature type="transmembrane region" description="Helical" evidence="1">
    <location>
        <begin position="233"/>
        <end position="256"/>
    </location>
</feature>
<dbReference type="RefSeq" id="WP_201848077.1">
    <property type="nucleotide sequence ID" value="NZ_JABBYC010000024.1"/>
</dbReference>
<reference evidence="2 3" key="1">
    <citation type="journal article" date="2021" name="Arch. Microbiol.">
        <title>Myceligenerans indicum sp. nov., an actinobacterium isolated from mangrove sediment of Sundarbans, India.</title>
        <authorList>
            <person name="Asha K."/>
            <person name="Bhadury P."/>
        </authorList>
    </citation>
    <scope>NUCLEOTIDE SEQUENCE [LARGE SCALE GENOMIC DNA]</scope>
    <source>
        <strain evidence="2 3">I2</strain>
    </source>
</reference>
<organism evidence="2 3">
    <name type="scientific">Myceligenerans indicum</name>
    <dbReference type="NCBI Taxonomy" id="2593663"/>
    <lineage>
        <taxon>Bacteria</taxon>
        <taxon>Bacillati</taxon>
        <taxon>Actinomycetota</taxon>
        <taxon>Actinomycetes</taxon>
        <taxon>Micrococcales</taxon>
        <taxon>Promicromonosporaceae</taxon>
        <taxon>Myceligenerans</taxon>
    </lineage>
</organism>
<feature type="transmembrane region" description="Helical" evidence="1">
    <location>
        <begin position="20"/>
        <end position="43"/>
    </location>
</feature>
<evidence type="ECO:0000313" key="2">
    <source>
        <dbReference type="EMBL" id="MBL0887239.1"/>
    </source>
</evidence>
<keyword evidence="3" id="KW-1185">Reference proteome</keyword>
<feature type="transmembrane region" description="Helical" evidence="1">
    <location>
        <begin position="193"/>
        <end position="213"/>
    </location>
</feature>
<dbReference type="Proteomes" id="UP000675409">
    <property type="component" value="Unassembled WGS sequence"/>
</dbReference>
<accession>A0ABS1LM80</accession>
<feature type="transmembrane region" description="Helical" evidence="1">
    <location>
        <begin position="64"/>
        <end position="90"/>
    </location>
</feature>
<dbReference type="EMBL" id="JABBYC010000024">
    <property type="protein sequence ID" value="MBL0887239.1"/>
    <property type="molecule type" value="Genomic_DNA"/>
</dbReference>
<keyword evidence="1" id="KW-0472">Membrane</keyword>
<feature type="transmembrane region" description="Helical" evidence="1">
    <location>
        <begin position="161"/>
        <end position="181"/>
    </location>
</feature>
<sequence length="262" mass="26056">MSGFAAAWETEWLLCVRSTVVRLATAILLLAVPAASVGAVALARADTAATITTAKFAPYATGPLSATQVLVAAQILSVAIVMAGGFAMAWTFGQEVATGLAGARAGMATSSGSVALAKVLVHVMWLASCVVATVGSTVAVTALICAVTGQPFVDDTWSRAGLALTAGLLSAGLSIPFGWVATVTRSPLGTIGVLIGVVVVAQLVTALGVGPWFPYAATSLWTQMGGAEAAADVGLPNLALAAAVAPAGAIAVTHAWGRLDDI</sequence>